<organism evidence="2 3">
    <name type="scientific">Kwoniella heveanensis BCC8398</name>
    <dbReference type="NCBI Taxonomy" id="1296120"/>
    <lineage>
        <taxon>Eukaryota</taxon>
        <taxon>Fungi</taxon>
        <taxon>Dikarya</taxon>
        <taxon>Basidiomycota</taxon>
        <taxon>Agaricomycotina</taxon>
        <taxon>Tremellomycetes</taxon>
        <taxon>Tremellales</taxon>
        <taxon>Cryptococcaceae</taxon>
        <taxon>Kwoniella</taxon>
    </lineage>
</organism>
<dbReference type="AlphaFoldDB" id="A0A1B9H3E2"/>
<evidence type="ECO:0000313" key="2">
    <source>
        <dbReference type="EMBL" id="OCF37794.1"/>
    </source>
</evidence>
<protein>
    <submittedName>
        <fullName evidence="2">Uncharacterized protein</fullName>
    </submittedName>
</protein>
<dbReference type="EMBL" id="KI669492">
    <property type="protein sequence ID" value="OCF37794.1"/>
    <property type="molecule type" value="Genomic_DNA"/>
</dbReference>
<feature type="compositionally biased region" description="Polar residues" evidence="1">
    <location>
        <begin position="1"/>
        <end position="16"/>
    </location>
</feature>
<dbReference type="OrthoDB" id="2400485at2759"/>
<evidence type="ECO:0000313" key="3">
    <source>
        <dbReference type="Proteomes" id="UP000092666"/>
    </source>
</evidence>
<sequence>MSATTTSQSQPISSASLKELHNDPSSLTIDPSVEAQGKLTLQHREHIALVLDLFQGHGTMSKIVEGFTEDAGYEDPVAYAKNREEVAGQLLHIPTVTSSTNTRKATVTSLTTSIPTTSGTGRAVPDADLIEVDFLHDLSFKLGPTYHLDTTLQIYSTPQGIVRLQDRPGDRIPDNGFAMALRKLNGIVAPKVAGVPQNEKEDAEMALKNQK</sequence>
<reference evidence="3" key="2">
    <citation type="submission" date="2013-12" db="EMBL/GenBank/DDBJ databases">
        <title>Evolution of pathogenesis and genome organization in the Tremellales.</title>
        <authorList>
            <person name="Cuomo C."/>
            <person name="Litvintseva A."/>
            <person name="Heitman J."/>
            <person name="Chen Y."/>
            <person name="Sun S."/>
            <person name="Springer D."/>
            <person name="Dromer F."/>
            <person name="Young S."/>
            <person name="Zeng Q."/>
            <person name="Chapman S."/>
            <person name="Gujja S."/>
            <person name="Saif S."/>
            <person name="Birren B."/>
        </authorList>
    </citation>
    <scope>NUCLEOTIDE SEQUENCE [LARGE SCALE GENOMIC DNA]</scope>
    <source>
        <strain evidence="3">BCC8398</strain>
    </source>
</reference>
<name>A0A1B9H3E2_9TREE</name>
<dbReference type="Proteomes" id="UP000092666">
    <property type="component" value="Unassembled WGS sequence"/>
</dbReference>
<proteinExistence type="predicted"/>
<keyword evidence="3" id="KW-1185">Reference proteome</keyword>
<evidence type="ECO:0000256" key="1">
    <source>
        <dbReference type="SAM" id="MobiDB-lite"/>
    </source>
</evidence>
<accession>A0A1B9H3E2</accession>
<gene>
    <name evidence="2" type="ORF">I316_00018</name>
</gene>
<reference evidence="2 3" key="1">
    <citation type="submission" date="2013-07" db="EMBL/GenBank/DDBJ databases">
        <title>The Genome Sequence of Cryptococcus heveanensis BCC8398.</title>
        <authorList>
            <consortium name="The Broad Institute Genome Sequencing Platform"/>
            <person name="Cuomo C."/>
            <person name="Litvintseva A."/>
            <person name="Chen Y."/>
            <person name="Heitman J."/>
            <person name="Sun S."/>
            <person name="Springer D."/>
            <person name="Dromer F."/>
            <person name="Young S.K."/>
            <person name="Zeng Q."/>
            <person name="Gargeya S."/>
            <person name="Fitzgerald M."/>
            <person name="Abouelleil A."/>
            <person name="Alvarado L."/>
            <person name="Berlin A.M."/>
            <person name="Chapman S.B."/>
            <person name="Dewar J."/>
            <person name="Goldberg J."/>
            <person name="Griggs A."/>
            <person name="Gujja S."/>
            <person name="Hansen M."/>
            <person name="Howarth C."/>
            <person name="Imamovic A."/>
            <person name="Larimer J."/>
            <person name="McCowan C."/>
            <person name="Murphy C."/>
            <person name="Pearson M."/>
            <person name="Priest M."/>
            <person name="Roberts A."/>
            <person name="Saif S."/>
            <person name="Shea T."/>
            <person name="Sykes S."/>
            <person name="Wortman J."/>
            <person name="Nusbaum C."/>
            <person name="Birren B."/>
        </authorList>
    </citation>
    <scope>NUCLEOTIDE SEQUENCE [LARGE SCALE GENOMIC DNA]</scope>
    <source>
        <strain evidence="2 3">BCC8398</strain>
    </source>
</reference>
<feature type="region of interest" description="Disordered" evidence="1">
    <location>
        <begin position="1"/>
        <end position="29"/>
    </location>
</feature>